<evidence type="ECO:0000313" key="2">
    <source>
        <dbReference type="Proteomes" id="UP001179600"/>
    </source>
</evidence>
<keyword evidence="1" id="KW-0614">Plasmid</keyword>
<dbReference type="RefSeq" id="WP_272163758.1">
    <property type="nucleotide sequence ID" value="NZ_CP116508.1"/>
</dbReference>
<geneLocation type="plasmid" evidence="1 2">
    <name>pK204-1-A</name>
</geneLocation>
<dbReference type="Proteomes" id="UP001179600">
    <property type="component" value="Plasmid pK204-1-A"/>
</dbReference>
<accession>A0AAF0BI88</accession>
<sequence length="67" mass="7542">MNGKYVVKIGKYFLMSTGQSINGYSLIVTTYVRLAKTYDSEKVNEVASKFGGKVMKINLELEEVDEI</sequence>
<name>A0AAF0BI88_9ENTE</name>
<gene>
    <name evidence="1" type="ORF">PML95_09980</name>
</gene>
<evidence type="ECO:0000313" key="1">
    <source>
        <dbReference type="EMBL" id="WCG23692.1"/>
    </source>
</evidence>
<reference evidence="1" key="1">
    <citation type="submission" date="2023-01" db="EMBL/GenBank/DDBJ databases">
        <title>Oxazolidinone resistance genes in florfenicol resistant enterococci from beef cattle and veal calves at slaughter.</title>
        <authorList>
            <person name="Biggel M."/>
        </authorList>
    </citation>
    <scope>NUCLEOTIDE SEQUENCE</scope>
    <source>
        <strain evidence="1">K204-1</strain>
        <plasmid evidence="1">pK204-1-A</plasmid>
    </source>
</reference>
<dbReference type="EMBL" id="CP116508">
    <property type="protein sequence ID" value="WCG23692.1"/>
    <property type="molecule type" value="Genomic_DNA"/>
</dbReference>
<proteinExistence type="predicted"/>
<organism evidence="1 2">
    <name type="scientific">Vagococcus lutrae</name>
    <dbReference type="NCBI Taxonomy" id="81947"/>
    <lineage>
        <taxon>Bacteria</taxon>
        <taxon>Bacillati</taxon>
        <taxon>Bacillota</taxon>
        <taxon>Bacilli</taxon>
        <taxon>Lactobacillales</taxon>
        <taxon>Enterococcaceae</taxon>
        <taxon>Vagococcus</taxon>
    </lineage>
</organism>
<protein>
    <submittedName>
        <fullName evidence="1">Uncharacterized protein</fullName>
    </submittedName>
</protein>
<dbReference type="AlphaFoldDB" id="A0AAF0BI88"/>